<accession>A0A1V3XVC7</accession>
<feature type="compositionally biased region" description="Basic residues" evidence="1">
    <location>
        <begin position="140"/>
        <end position="174"/>
    </location>
</feature>
<evidence type="ECO:0000313" key="2">
    <source>
        <dbReference type="EMBL" id="OOK83155.1"/>
    </source>
</evidence>
<comment type="caution">
    <text evidence="2">The sequence shown here is derived from an EMBL/GenBank/DDBJ whole genome shotgun (WGS) entry which is preliminary data.</text>
</comment>
<dbReference type="AlphaFoldDB" id="A0A1V3XVC7"/>
<gene>
    <name evidence="2" type="ORF">BZL29_1019</name>
</gene>
<sequence length="174" mass="19054">MFSALMTEEALEGKVASTVHFDMRKVNPTPKMPPLVPGDPEAATPGYSWADFHSSAEARRVLAHLADTAPGDRKVDIFIEHEDGISIIRKGSGAVEGAPLPQRLAKFVPNLNNSGTRGSGGGTGPPPPAAVRRAGLQGRRFARRTQPRPASRRRGRRRRPGRDPRRRRNRSRRG</sequence>
<reference evidence="2 3" key="1">
    <citation type="submission" date="2017-02" db="EMBL/GenBank/DDBJ databases">
        <title>Complete genome sequences of Mycobacterium kansasii strains isolated from rhesus macaques.</title>
        <authorList>
            <person name="Panda A."/>
            <person name="Nagaraj S."/>
            <person name="Zhao X."/>
            <person name="Tettelin H."/>
            <person name="Detolla L.J."/>
        </authorList>
    </citation>
    <scope>NUCLEOTIDE SEQUENCE [LARGE SCALE GENOMIC DNA]</scope>
    <source>
        <strain evidence="2 3">11-3469</strain>
    </source>
</reference>
<feature type="region of interest" description="Disordered" evidence="1">
    <location>
        <begin position="108"/>
        <end position="174"/>
    </location>
</feature>
<evidence type="ECO:0000256" key="1">
    <source>
        <dbReference type="SAM" id="MobiDB-lite"/>
    </source>
</evidence>
<dbReference type="EMBL" id="MVBN01000001">
    <property type="protein sequence ID" value="OOK83155.1"/>
    <property type="molecule type" value="Genomic_DNA"/>
</dbReference>
<protein>
    <submittedName>
        <fullName evidence="2">Uncharacterized protein</fullName>
    </submittedName>
</protein>
<evidence type="ECO:0000313" key="3">
    <source>
        <dbReference type="Proteomes" id="UP000188532"/>
    </source>
</evidence>
<organism evidence="2 3">
    <name type="scientific">Mycobacterium kansasii</name>
    <dbReference type="NCBI Taxonomy" id="1768"/>
    <lineage>
        <taxon>Bacteria</taxon>
        <taxon>Bacillati</taxon>
        <taxon>Actinomycetota</taxon>
        <taxon>Actinomycetes</taxon>
        <taxon>Mycobacteriales</taxon>
        <taxon>Mycobacteriaceae</taxon>
        <taxon>Mycobacterium</taxon>
    </lineage>
</organism>
<proteinExistence type="predicted"/>
<dbReference type="Proteomes" id="UP000188532">
    <property type="component" value="Unassembled WGS sequence"/>
</dbReference>
<name>A0A1V3XVC7_MYCKA</name>